<reference evidence="3" key="1">
    <citation type="submission" date="2019-01" db="EMBL/GenBank/DDBJ databases">
        <title>Cytophagaceae bacterium strain CAR-16.</title>
        <authorList>
            <person name="Chen W.-M."/>
        </authorList>
    </citation>
    <scope>NUCLEOTIDE SEQUENCE [LARGE SCALE GENOMIC DNA]</scope>
    <source>
        <strain evidence="3">WWJ-16</strain>
    </source>
</reference>
<gene>
    <name evidence="2" type="ORF">EQG61_06680</name>
</gene>
<dbReference type="EMBL" id="SBKN01000003">
    <property type="protein sequence ID" value="RXR22910.1"/>
    <property type="molecule type" value="Genomic_DNA"/>
</dbReference>
<dbReference type="OrthoDB" id="1352116at2"/>
<dbReference type="AlphaFoldDB" id="A0A4Q1KA47"/>
<comment type="caution">
    <text evidence="2">The sequence shown here is derived from an EMBL/GenBank/DDBJ whole genome shotgun (WGS) entry which is preliminary data.</text>
</comment>
<keyword evidence="3" id="KW-1185">Reference proteome</keyword>
<proteinExistence type="predicted"/>
<evidence type="ECO:0000256" key="1">
    <source>
        <dbReference type="SAM" id="SignalP"/>
    </source>
</evidence>
<organism evidence="2 3">
    <name type="scientific">Flavobacterium stagni</name>
    <dbReference type="NCBI Taxonomy" id="2506421"/>
    <lineage>
        <taxon>Bacteria</taxon>
        <taxon>Pseudomonadati</taxon>
        <taxon>Bacteroidota</taxon>
        <taxon>Flavobacteriia</taxon>
        <taxon>Flavobacteriales</taxon>
        <taxon>Flavobacteriaceae</taxon>
        <taxon>Flavobacterium</taxon>
    </lineage>
</organism>
<sequence length="203" mass="22931">MKKTITLLFLGAGLWSNAQTSPMDLVAKETCECVTQKKAEGKIAKEELTLTVGLCLLSSYEKYKDKFPKEEQISMTDENAAEKLGEKVAMKMVTYCPETILEIGMMSRDEENAEAEAEPEYETIEGTITAIEVKQFVTIKMKDKNGKQVQFLLLDYFETASVYTDGKLKVNDKVAISYGDVELYDPVQKEFRTYKVITALKKN</sequence>
<dbReference type="RefSeq" id="WP_129461140.1">
    <property type="nucleotide sequence ID" value="NZ_SBKN01000003.1"/>
</dbReference>
<evidence type="ECO:0000313" key="2">
    <source>
        <dbReference type="EMBL" id="RXR22910.1"/>
    </source>
</evidence>
<protein>
    <recommendedName>
        <fullName evidence="4">DUF3221 domain-containing protein</fullName>
    </recommendedName>
</protein>
<accession>A0A4Q1KA47</accession>
<feature type="signal peptide" evidence="1">
    <location>
        <begin position="1"/>
        <end position="18"/>
    </location>
</feature>
<evidence type="ECO:0008006" key="4">
    <source>
        <dbReference type="Google" id="ProtNLM"/>
    </source>
</evidence>
<feature type="chain" id="PRO_5020618225" description="DUF3221 domain-containing protein" evidence="1">
    <location>
        <begin position="19"/>
        <end position="203"/>
    </location>
</feature>
<evidence type="ECO:0000313" key="3">
    <source>
        <dbReference type="Proteomes" id="UP000289857"/>
    </source>
</evidence>
<name>A0A4Q1KA47_9FLAO</name>
<dbReference type="Proteomes" id="UP000289857">
    <property type="component" value="Unassembled WGS sequence"/>
</dbReference>
<keyword evidence="1" id="KW-0732">Signal</keyword>